<evidence type="ECO:0000256" key="3">
    <source>
        <dbReference type="ARBA" id="ARBA00022729"/>
    </source>
</evidence>
<feature type="disulfide bond" evidence="7">
    <location>
        <begin position="2202"/>
        <end position="2266"/>
    </location>
</feature>
<evidence type="ECO:0000259" key="8">
    <source>
        <dbReference type="PROSITE" id="PS50287"/>
    </source>
</evidence>
<dbReference type="InterPro" id="IPR001507">
    <property type="entry name" value="ZP_dom"/>
</dbReference>
<feature type="disulfide bond" evidence="7">
    <location>
        <begin position="2047"/>
        <end position="2108"/>
    </location>
</feature>
<feature type="disulfide bond" evidence="7">
    <location>
        <begin position="1747"/>
        <end position="1757"/>
    </location>
</feature>
<feature type="domain" description="SRCR" evidence="8">
    <location>
        <begin position="700"/>
        <end position="800"/>
    </location>
</feature>
<dbReference type="Pfam" id="PF23344">
    <property type="entry name" value="ZP-N"/>
    <property type="match status" value="1"/>
</dbReference>
<feature type="domain" description="SRCR" evidence="8">
    <location>
        <begin position="1348"/>
        <end position="1448"/>
    </location>
</feature>
<evidence type="ECO:0000256" key="1">
    <source>
        <dbReference type="ARBA" id="ARBA00004613"/>
    </source>
</evidence>
<evidence type="ECO:0000313" key="10">
    <source>
        <dbReference type="EMBL" id="KAK2892542.1"/>
    </source>
</evidence>
<feature type="disulfide bond" evidence="7">
    <location>
        <begin position="1630"/>
        <end position="1640"/>
    </location>
</feature>
<feature type="domain" description="SRCR" evidence="8">
    <location>
        <begin position="1450"/>
        <end position="1550"/>
    </location>
</feature>
<sequence>MQHRLQPSPPPLLLLQQRWGLQPKRVIGHFPCQSQPLRQSLLGGSHSSSERLAALVVIHILTSRPSVKLVNGTNLCSGRVEVLHNGIWGTVCDDSWDSIDAAVVCRELGCGSVIEAKNAAYFGQGSGQIWLDDVQCRGNESTVKNCSSNGWGSHNCGHQEDAGVICQVSAATVTVNVTALQPGVRAVRLVDGSNLCSGRVEVLHNGIWGTVCDDLWDSTDAAVVCRELGCGSVIEAKSSAYFGQGSGQIWLDDVQCRGNESTLKNCSSLGWGSHNCGHHEDAGVICQGQTQTSAAPWMTTATLNMTASQPGARAVKLVNGPNLCSGRVEVLHNGIWGTVCDDLWDSTDAAVVCRELGCGSVIEAKGSAYFGQGSGQIWLDDVQCSGNESTLKNCSSLGWGSHNCGHQEDAGVICQGQAQTSTAPWIASAMTLNTTTSQPGVRAVRLVDGSNLCSGRVEVLHNGIWGTVCDDLWDSTDAAVVCRELGCGSVIEAKSSAYFGQGSGQIWLDDVQCIGNESTLKNCSSLGWGSHNCGHQEDAGVICQGQTQTSAAPWMTTATLNMTASQPGARAVKLVNGPNLCSGRVEVLHNGIWGTVCDDLWDSTDAAVVCRELGCGSVIEAKSSAYFGQGSGQIWLDDVQCSGNESTLKNCSSLGWGSHNCGHHEDAGVICQGQAQTSAAPWITTATLNMTASQPGARAVKLVNGPNHCSGRVEVLHNGIWGTVCDDLWDSTDAAVVCRELGCGSVIEAKSSAYFGQGSGQIWLDDVQCRGNESTLKNCSSLGWGSHNCGHNEDAGVICQASAMTLNTTTSQPGVRAVRLVDGSNLCSGRVEVLHNGIWGTVCDDLWDSTDASVVCRELGCGSVIEAKSSAYFGQGSGQIWLDDVQCSGKESTLKNCSSLGWGSHNCGHHEDAGVICQALSDPCTELNCTEDEWCGEKNGVYGCFCNESHQRPDSASFDVSEICESSSGSMSLSRCQLFEAGFPIDNLHLNDPNCKGTVWNGRVEFYFDNNDHICGTSLVANGTHFIYENFIFGTPNSTEGPISRTRILKLNFSCIYPQTQTFSMNMEINPLESIVHKNLPAGQGRYQVRMVPYQDAEFSQPFTGSVNVEVNQRMFVEIRVEGVDSRQFATVIDTCWATPENDPHHPVHWDLISRECPSSNDDTVELLQNGVSTSSRFSFRIFVFTTNSTKVYLHCTVHLCLLTGNHCSTHCDSGDHLREGRSAEFHDSASISMGPLMLSVRNPAVRLVNGFNLCSGRVEVLYNGTWGTVCDDLWDSTDAAVVCRQLGCGSVVEAKSDAYFGQGTGQIWLDDVQCRGNESTLKNCSSRAWGSHDCGHHEDAGVICQAVRLVNGSNLCSGRVEVLYNGTWGTVCDDLWDSTDASVVCRELGCGTVVEAKSAAYFGQGTGQIWLDDVQCRGNESTLKNCSSRAWGSHNCGHQKDAGVICRAVRLVNGSNLCSGRVEVLYNGTWGTVCDDLWDSTDASVVCRELGCGTVVEAKSAAYFGQGTGQIWLDDVQCRGNESTLKNCSSRAWGSHNCGHQKDAGVICRGRSNTFIQLMYMLVNGSNLCSGRVEVLYNGTWGTVCDDLWDSTDASVVCRELGCGTVVEAKSAAYFGQGTGQIWLDDVQCRGNESTLKNCSSRAWGSHNCGHQKDAGVICREMATLNTTTSQPGVGAVRLVNGFNLCSGRVEVLYNGTWGTVCDDLWDSTDAAVLCRQLGCGSVVEAKSDAYFGQGTGQIWLDDVQCRGNESTLKNCSSRAWGSHDCGHHEDAGVICQGQPQTSTAPLYTFELEPDLTAFNLTCQYLHQNITLLCVCVFIDFSPEMATLNTTTSQPGVGAVRLVNGFNLCSGRVEVLYNGTWGTVCDDLWDSTDAAVVCRQLGCGSVVEAKSDAYFGQGTGQIWLDDVQCRGNESTLKNCSSRAWGSHDCGHHEDAGVICQGQPQTSTAPLYTFELEPDLLLSQPHCIQSDMSIPSSKHNIVVCLCVHFFPAETATLNTTTSQPGVGAVRLVNGFNLCSGRVEVLYNGTWGTVCDDLWDSTDAAVVCRQLGCGSVVEAKSDAYFGQGTGQIWLDDVQCRGNESTLKNCSSRAWGSHDCGHHEDAGVICQGQPQTSTAPLYTFELEPDLLLSQPHCIQSDMSISSSKHNIVVCLCVHFFPAETATLNTTTSQPGVGAVRLVNGFNLCSGRVEVLYNGTWGTVCDDLWDSTDAAVVCRQLGCGSVVEAKSDAYFGQGTGQIWLDDVQCRGNESTLKNCSSRAWGSHDCGHHEDAGVICQATLNTTTSQPGVGAVRLVNGSNLCSGRVEVLYNGTWGTVCDDLWDSTDASVVCRELGCGTVVEAKSAAYFGQGTGQIWLDDVQCRGNESTLKNCSSRGWGSHNCGHQKDAGVICRGQAQTSTAPLYTFELEPDLLLSQPVAV</sequence>
<feature type="disulfide bond" evidence="7">
    <location>
        <begin position="2317"/>
        <end position="2381"/>
    </location>
</feature>
<feature type="domain" description="SRCR" evidence="8">
    <location>
        <begin position="2177"/>
        <end position="2277"/>
    </location>
</feature>
<proteinExistence type="predicted"/>
<feature type="disulfide bond" evidence="7">
    <location>
        <begin position="1879"/>
        <end position="1940"/>
    </location>
</feature>
<feature type="domain" description="SRCR" evidence="8">
    <location>
        <begin position="1561"/>
        <end position="1661"/>
    </location>
</feature>
<evidence type="ECO:0000313" key="11">
    <source>
        <dbReference type="Proteomes" id="UP001187343"/>
    </source>
</evidence>
<feature type="domain" description="SRCR" evidence="8">
    <location>
        <begin position="2009"/>
        <end position="2109"/>
    </location>
</feature>
<dbReference type="Gene3D" id="3.10.250.10">
    <property type="entry name" value="SRCR-like domain"/>
    <property type="match status" value="16"/>
</dbReference>
<dbReference type="PANTHER" id="PTHR19331:SF22">
    <property type="entry name" value="DELETED IN MALIGNANT BRAIN TUMORS 1 PROTEIN"/>
    <property type="match status" value="1"/>
</dbReference>
<keyword evidence="6" id="KW-0325">Glycoprotein</keyword>
<dbReference type="PANTHER" id="PTHR19331">
    <property type="entry name" value="SCAVENGER RECEPTOR DOMAIN-CONTAINING"/>
    <property type="match status" value="1"/>
</dbReference>
<feature type="disulfide bond" evidence="7">
    <location>
        <begin position="1417"/>
        <end position="1427"/>
    </location>
</feature>
<keyword evidence="11" id="KW-1185">Reference proteome</keyword>
<evidence type="ECO:0000256" key="6">
    <source>
        <dbReference type="ARBA" id="ARBA00023180"/>
    </source>
</evidence>
<dbReference type="EMBL" id="JAUYZG010000012">
    <property type="protein sequence ID" value="KAK2892542.1"/>
    <property type="molecule type" value="Genomic_DNA"/>
</dbReference>
<feature type="disulfide bond" evidence="7">
    <location>
        <begin position="1488"/>
        <end position="1549"/>
    </location>
</feature>
<feature type="domain" description="SRCR" evidence="8">
    <location>
        <begin position="1246"/>
        <end position="1346"/>
    </location>
</feature>
<feature type="domain" description="SRCR" evidence="8">
    <location>
        <begin position="67"/>
        <end position="167"/>
    </location>
</feature>
<feature type="domain" description="SRCR" evidence="8">
    <location>
        <begin position="2292"/>
        <end position="2392"/>
    </location>
</feature>
<feature type="disulfide bond" evidence="7">
    <location>
        <begin position="1716"/>
        <end position="1777"/>
    </location>
</feature>
<feature type="disulfide bond" evidence="7">
    <location>
        <begin position="212"/>
        <end position="276"/>
    </location>
</feature>
<feature type="disulfide bond" evidence="7">
    <location>
        <begin position="2246"/>
        <end position="2256"/>
    </location>
</feature>
<feature type="disulfide bond" evidence="7">
    <location>
        <begin position="513"/>
        <end position="523"/>
    </location>
</feature>
<dbReference type="InterPro" id="IPR055356">
    <property type="entry name" value="ZP-N"/>
</dbReference>
<feature type="disulfide bond" evidence="7">
    <location>
        <begin position="469"/>
        <end position="533"/>
    </location>
</feature>
<feature type="disulfide bond" evidence="7">
    <location>
        <begin position="2034"/>
        <end position="2098"/>
    </location>
</feature>
<dbReference type="PROSITE" id="PS50287">
    <property type="entry name" value="SRCR_2"/>
    <property type="match status" value="16"/>
</dbReference>
<feature type="disulfide bond" evidence="7">
    <location>
        <begin position="353"/>
        <end position="414"/>
    </location>
</feature>
<gene>
    <name evidence="10" type="ORF">Q8A67_012530</name>
</gene>
<feature type="disulfide bond" evidence="7">
    <location>
        <begin position="610"/>
        <end position="671"/>
    </location>
</feature>
<feature type="disulfide bond" evidence="7">
    <location>
        <begin position="843"/>
        <end position="907"/>
    </location>
</feature>
<dbReference type="PROSITE" id="PS00420">
    <property type="entry name" value="SRCR_1"/>
    <property type="match status" value="16"/>
</dbReference>
<feature type="domain" description="SRCR" evidence="8">
    <location>
        <begin position="315"/>
        <end position="415"/>
    </location>
</feature>
<feature type="domain" description="SRCR" evidence="8">
    <location>
        <begin position="1678"/>
        <end position="1778"/>
    </location>
</feature>
<feature type="disulfide bond" evidence="7">
    <location>
        <begin position="92"/>
        <end position="156"/>
    </location>
</feature>
<reference evidence="10" key="1">
    <citation type="submission" date="2023-08" db="EMBL/GenBank/DDBJ databases">
        <title>Chromosome-level Genome Assembly of mud carp (Cirrhinus molitorella).</title>
        <authorList>
            <person name="Liu H."/>
        </authorList>
    </citation>
    <scope>NUCLEOTIDE SEQUENCE</scope>
    <source>
        <strain evidence="10">Prfri</strain>
        <tissue evidence="10">Muscle</tissue>
    </source>
</reference>
<dbReference type="SMART" id="SM00241">
    <property type="entry name" value="ZP"/>
    <property type="match status" value="1"/>
</dbReference>
<evidence type="ECO:0000256" key="4">
    <source>
        <dbReference type="ARBA" id="ARBA00022737"/>
    </source>
</evidence>
<feature type="disulfide bond" evidence="7">
    <location>
        <begin position="1586"/>
        <end position="1650"/>
    </location>
</feature>
<feature type="disulfide bond" evidence="7">
    <location>
        <begin position="2078"/>
        <end position="2088"/>
    </location>
</feature>
<evidence type="ECO:0000259" key="9">
    <source>
        <dbReference type="PROSITE" id="PS51034"/>
    </source>
</evidence>
<feature type="domain" description="SRCR" evidence="8">
    <location>
        <begin position="818"/>
        <end position="918"/>
    </location>
</feature>
<comment type="caution">
    <text evidence="10">The sequence shown here is derived from an EMBL/GenBank/DDBJ whole genome shotgun (WGS) entry which is preliminary data.</text>
</comment>
<feature type="disulfide bond" evidence="7">
    <location>
        <begin position="856"/>
        <end position="917"/>
    </location>
</feature>
<dbReference type="InterPro" id="IPR001190">
    <property type="entry name" value="SRCR"/>
</dbReference>
<evidence type="ECO:0000256" key="7">
    <source>
        <dbReference type="PROSITE-ProRule" id="PRU00196"/>
    </source>
</evidence>
<feature type="disulfide bond" evidence="7">
    <location>
        <begin position="482"/>
        <end position="543"/>
    </location>
</feature>
<evidence type="ECO:0000256" key="2">
    <source>
        <dbReference type="ARBA" id="ARBA00022525"/>
    </source>
</evidence>
<feature type="disulfide bond" evidence="7">
    <location>
        <begin position="887"/>
        <end position="897"/>
    </location>
</feature>
<dbReference type="GO" id="GO:0016020">
    <property type="term" value="C:membrane"/>
    <property type="evidence" value="ECO:0007669"/>
    <property type="project" value="InterPro"/>
</dbReference>
<feature type="domain" description="ZP" evidence="9">
    <location>
        <begin position="963"/>
        <end position="1215"/>
    </location>
</feature>
<accession>A0AA88PPF1</accession>
<dbReference type="Pfam" id="PF00530">
    <property type="entry name" value="SRCR"/>
    <property type="match status" value="16"/>
</dbReference>
<dbReference type="PROSITE" id="PS51034">
    <property type="entry name" value="ZP_2"/>
    <property type="match status" value="1"/>
</dbReference>
<dbReference type="Pfam" id="PF00100">
    <property type="entry name" value="Zona_pellucida"/>
    <property type="match status" value="1"/>
</dbReference>
<feature type="disulfide bond" evidence="7">
    <location>
        <begin position="2330"/>
        <end position="2391"/>
    </location>
</feature>
<evidence type="ECO:0008006" key="12">
    <source>
        <dbReference type="Google" id="ProtNLM"/>
    </source>
</evidence>
<dbReference type="FunFam" id="3.10.250.10:FF:000006">
    <property type="entry name" value="neurotrypsin isoform X2"/>
    <property type="match status" value="15"/>
</dbReference>
<feature type="disulfide bond" evidence="7">
    <location>
        <begin position="1910"/>
        <end position="1920"/>
    </location>
</feature>
<feature type="domain" description="SRCR" evidence="8">
    <location>
        <begin position="444"/>
        <end position="544"/>
    </location>
</feature>
<feature type="disulfide bond" evidence="7">
    <location>
        <begin position="105"/>
        <end position="166"/>
    </location>
</feature>
<dbReference type="InterPro" id="IPR036772">
    <property type="entry name" value="SRCR-like_dom_sf"/>
</dbReference>
<feature type="disulfide bond" evidence="7">
    <location>
        <begin position="1315"/>
        <end position="1325"/>
    </location>
</feature>
<dbReference type="SUPFAM" id="SSF56487">
    <property type="entry name" value="SRCR-like"/>
    <property type="match status" value="16"/>
</dbReference>
<feature type="disulfide bond" evidence="7">
    <location>
        <begin position="641"/>
        <end position="651"/>
    </location>
</feature>
<feature type="disulfide bond" evidence="7">
    <location>
        <begin position="225"/>
        <end position="286"/>
    </location>
</feature>
<protein>
    <recommendedName>
        <fullName evidence="12">Deleted in malignant brain tumors 1 protein</fullName>
    </recommendedName>
</protein>
<feature type="disulfide bond" evidence="7">
    <location>
        <begin position="1599"/>
        <end position="1660"/>
    </location>
</feature>
<feature type="disulfide bond" evidence="7">
    <location>
        <begin position="2215"/>
        <end position="2276"/>
    </location>
</feature>
<feature type="disulfide bond" evidence="7">
    <location>
        <begin position="1703"/>
        <end position="1767"/>
    </location>
</feature>
<feature type="disulfide bond" evidence="7">
    <location>
        <begin position="384"/>
        <end position="394"/>
    </location>
</feature>
<dbReference type="Gene3D" id="2.60.40.4100">
    <property type="entry name" value="Zona pellucida, ZP-C domain"/>
    <property type="match status" value="1"/>
</dbReference>
<keyword evidence="5 7" id="KW-1015">Disulfide bond</keyword>
<dbReference type="InterPro" id="IPR042235">
    <property type="entry name" value="ZP-C_dom"/>
</dbReference>
<organism evidence="10 11">
    <name type="scientific">Cirrhinus molitorella</name>
    <name type="common">mud carp</name>
    <dbReference type="NCBI Taxonomy" id="172907"/>
    <lineage>
        <taxon>Eukaryota</taxon>
        <taxon>Metazoa</taxon>
        <taxon>Chordata</taxon>
        <taxon>Craniata</taxon>
        <taxon>Vertebrata</taxon>
        <taxon>Euteleostomi</taxon>
        <taxon>Actinopterygii</taxon>
        <taxon>Neopterygii</taxon>
        <taxon>Teleostei</taxon>
        <taxon>Ostariophysi</taxon>
        <taxon>Cypriniformes</taxon>
        <taxon>Cyprinidae</taxon>
        <taxon>Labeoninae</taxon>
        <taxon>Labeonini</taxon>
        <taxon>Cirrhinus</taxon>
    </lineage>
</organism>
<feature type="disulfide bond" evidence="7">
    <location>
        <begin position="340"/>
        <end position="404"/>
    </location>
</feature>
<dbReference type="SMART" id="SM00202">
    <property type="entry name" value="SR"/>
    <property type="match status" value="16"/>
</dbReference>
<feature type="disulfide bond" evidence="7">
    <location>
        <begin position="1386"/>
        <end position="1447"/>
    </location>
</feature>
<feature type="disulfide bond" evidence="7">
    <location>
        <begin position="597"/>
        <end position="661"/>
    </location>
</feature>
<keyword evidence="4" id="KW-0677">Repeat</keyword>
<feature type="disulfide bond" evidence="7">
    <location>
        <begin position="1519"/>
        <end position="1529"/>
    </location>
</feature>
<dbReference type="PRINTS" id="PR00258">
    <property type="entry name" value="SPERACTRCPTR"/>
</dbReference>
<feature type="disulfide bond" evidence="7">
    <location>
        <begin position="1475"/>
        <end position="1539"/>
    </location>
</feature>
<feature type="domain" description="SRCR" evidence="8">
    <location>
        <begin position="572"/>
        <end position="672"/>
    </location>
</feature>
<feature type="disulfide bond" evidence="7">
    <location>
        <begin position="1271"/>
        <end position="1335"/>
    </location>
</feature>
<feature type="disulfide bond" evidence="7">
    <location>
        <begin position="725"/>
        <end position="789"/>
    </location>
</feature>
<keyword evidence="3" id="KW-0732">Signal</keyword>
<feature type="disulfide bond" evidence="7">
    <location>
        <begin position="1373"/>
        <end position="1437"/>
    </location>
</feature>
<dbReference type="Proteomes" id="UP001187343">
    <property type="component" value="Unassembled WGS sequence"/>
</dbReference>
<evidence type="ECO:0000256" key="5">
    <source>
        <dbReference type="ARBA" id="ARBA00023157"/>
    </source>
</evidence>
<feature type="domain" description="SRCR" evidence="8">
    <location>
        <begin position="187"/>
        <end position="287"/>
    </location>
</feature>
<feature type="domain" description="SRCR" evidence="8">
    <location>
        <begin position="1841"/>
        <end position="1941"/>
    </location>
</feature>
<dbReference type="Gene3D" id="2.60.40.3210">
    <property type="entry name" value="Zona pellucida, ZP-N domain"/>
    <property type="match status" value="1"/>
</dbReference>
<name>A0AA88PPF1_9TELE</name>
<keyword evidence="2" id="KW-0964">Secreted</keyword>
<feature type="disulfide bond" evidence="7">
    <location>
        <begin position="738"/>
        <end position="799"/>
    </location>
</feature>
<comment type="subcellular location">
    <subcellularLocation>
        <location evidence="1">Secreted</location>
    </subcellularLocation>
</comment>
<feature type="disulfide bond" evidence="7">
    <location>
        <begin position="2361"/>
        <end position="2371"/>
    </location>
</feature>
<dbReference type="InterPro" id="IPR055355">
    <property type="entry name" value="ZP-C"/>
</dbReference>
<feature type="disulfide bond" evidence="7">
    <location>
        <begin position="1284"/>
        <end position="1345"/>
    </location>
</feature>
<feature type="disulfide bond" evidence="7">
    <location>
        <begin position="256"/>
        <end position="266"/>
    </location>
</feature>
<feature type="disulfide bond" evidence="7">
    <location>
        <begin position="769"/>
        <end position="779"/>
    </location>
</feature>
<feature type="disulfide bond" evidence="7">
    <location>
        <begin position="136"/>
        <end position="146"/>
    </location>
</feature>
<dbReference type="FunFam" id="3.10.250.10:FF:000003">
    <property type="entry name" value="Deleted in malignant brain tumors 1"/>
    <property type="match status" value="1"/>
</dbReference>
<feature type="disulfide bond" evidence="7">
    <location>
        <begin position="1866"/>
        <end position="1930"/>
    </location>
</feature>